<protein>
    <submittedName>
        <fullName evidence="4">Putative PEP-CTERM system TPR-repeat lipoprotein</fullName>
    </submittedName>
</protein>
<dbReference type="SUPFAM" id="SSF48452">
    <property type="entry name" value="TPR-like"/>
    <property type="match status" value="1"/>
</dbReference>
<dbReference type="Gene3D" id="1.25.40.10">
    <property type="entry name" value="Tetratricopeptide repeat domain"/>
    <property type="match status" value="2"/>
</dbReference>
<organism evidence="4 5">
    <name type="scientific">Ruegeria denitrificans</name>
    <dbReference type="NCBI Taxonomy" id="1715692"/>
    <lineage>
        <taxon>Bacteria</taxon>
        <taxon>Pseudomonadati</taxon>
        <taxon>Pseudomonadota</taxon>
        <taxon>Alphaproteobacteria</taxon>
        <taxon>Rhodobacterales</taxon>
        <taxon>Roseobacteraceae</taxon>
        <taxon>Ruegeria</taxon>
    </lineage>
</organism>
<dbReference type="Pfam" id="PF00211">
    <property type="entry name" value="Guanylate_cyc"/>
    <property type="match status" value="1"/>
</dbReference>
<dbReference type="PANTHER" id="PTHR43081:SF19">
    <property type="entry name" value="PH-SENSITIVE ADENYLATE CYCLASE RV1264"/>
    <property type="match status" value="1"/>
</dbReference>
<dbReference type="InterPro" id="IPR019734">
    <property type="entry name" value="TPR_rpt"/>
</dbReference>
<accession>A0A0P1ICZ4</accession>
<dbReference type="InterPro" id="IPR029787">
    <property type="entry name" value="Nucleotide_cyclase"/>
</dbReference>
<feature type="repeat" description="TPR" evidence="1">
    <location>
        <begin position="450"/>
        <end position="483"/>
    </location>
</feature>
<dbReference type="Pfam" id="PF14559">
    <property type="entry name" value="TPR_19"/>
    <property type="match status" value="1"/>
</dbReference>
<dbReference type="PANTHER" id="PTHR43081">
    <property type="entry name" value="ADENYLATE CYCLASE, TERMINAL-DIFFERENTIATION SPECIFIC-RELATED"/>
    <property type="match status" value="1"/>
</dbReference>
<reference evidence="5" key="1">
    <citation type="submission" date="2015-09" db="EMBL/GenBank/DDBJ databases">
        <authorList>
            <person name="Rodrigo-Torres L."/>
            <person name="Arahal D.R."/>
        </authorList>
    </citation>
    <scope>NUCLEOTIDE SEQUENCE [LARGE SCALE GENOMIC DNA]</scope>
    <source>
        <strain evidence="5">CECT 5091</strain>
    </source>
</reference>
<keyword evidence="2" id="KW-0812">Transmembrane</keyword>
<evidence type="ECO:0000256" key="1">
    <source>
        <dbReference type="PROSITE-ProRule" id="PRU00339"/>
    </source>
</evidence>
<evidence type="ECO:0000259" key="3">
    <source>
        <dbReference type="PROSITE" id="PS50125"/>
    </source>
</evidence>
<dbReference type="CDD" id="cd07302">
    <property type="entry name" value="CHD"/>
    <property type="match status" value="1"/>
</dbReference>
<dbReference type="STRING" id="1715692.RUE5091_02754"/>
<sequence>MAEERIERRLAAVFAADVVGYSGLIERDETGTRAKLNMAFDEIIAPALERHRGRLFKTMGDGFLAEFASVVEAVDCAGVIQKCFSDESDLVLRIGINLGDVIVEGDDLHGDGVNVAARIEALAEPGGIAISRSARDQIRDKLNVTLHDLGEVEVKNISRPVRVFSVGEQGSAPSAQTLTAARRLPRWLLVAVAALALLFGGVLAYDRTRPADVEPASLSRMQLMLPNEPSVAVLPFRSLSSSEDDVLLTRAMSEDLTRSLARVRGLFVIASSSTERYRDQTTSPATVAEELGVAQVVRGTLRRAGDRVRIDAELIDALSGRIVWSDRIERASEDVFDLQDALVTQLAQQLSEDLERVQDPHRFTENPEAFLLWARADEASWVNTPVSYESARALAQQALALDPDFVRAKALLGFVETQTGYFRLADDPQAALERALEIGREVVRLAPDDWYSHQVLAQALLNLRDYEGALVEFRRAMEIEPAHPHLLTRSALALIFLGRGVEAEELLNLSVRLNPYHSWLPDQLLGQSIYLQGRYAEALEHLEVARIKNPKFIGNLWWRAAAYGQLGQDEKALETVNAILARMPDASISTSFIQINDPVGQERFQKGLRAAGLPEQ</sequence>
<feature type="transmembrane region" description="Helical" evidence="2">
    <location>
        <begin position="187"/>
        <end position="205"/>
    </location>
</feature>
<dbReference type="RefSeq" id="WP_058282438.1">
    <property type="nucleotide sequence ID" value="NZ_CYUD01000008.1"/>
</dbReference>
<keyword evidence="2" id="KW-0472">Membrane</keyword>
<dbReference type="PROSITE" id="PS50125">
    <property type="entry name" value="GUANYLATE_CYCLASE_2"/>
    <property type="match status" value="1"/>
</dbReference>
<gene>
    <name evidence="4" type="ORF">RUE5091_02754</name>
</gene>
<dbReference type="SUPFAM" id="SSF55073">
    <property type="entry name" value="Nucleotide cyclase"/>
    <property type="match status" value="1"/>
</dbReference>
<dbReference type="InterPro" id="IPR011990">
    <property type="entry name" value="TPR-like_helical_dom_sf"/>
</dbReference>
<dbReference type="GO" id="GO:0035556">
    <property type="term" value="P:intracellular signal transduction"/>
    <property type="evidence" value="ECO:0007669"/>
    <property type="project" value="InterPro"/>
</dbReference>
<dbReference type="Proteomes" id="UP000051260">
    <property type="component" value="Unassembled WGS sequence"/>
</dbReference>
<keyword evidence="5" id="KW-1185">Reference proteome</keyword>
<name>A0A0P1ICZ4_9RHOB</name>
<dbReference type="GO" id="GO:0004016">
    <property type="term" value="F:adenylate cyclase activity"/>
    <property type="evidence" value="ECO:0007669"/>
    <property type="project" value="UniProtKB-ARBA"/>
</dbReference>
<dbReference type="Pfam" id="PF13181">
    <property type="entry name" value="TPR_8"/>
    <property type="match status" value="1"/>
</dbReference>
<dbReference type="AlphaFoldDB" id="A0A0P1ICZ4"/>
<dbReference type="EMBL" id="CYUD01000008">
    <property type="protein sequence ID" value="CUK05703.1"/>
    <property type="molecule type" value="Genomic_DNA"/>
</dbReference>
<dbReference type="OrthoDB" id="54411at2"/>
<dbReference type="InterPro" id="IPR001054">
    <property type="entry name" value="A/G_cyclase"/>
</dbReference>
<evidence type="ECO:0000256" key="2">
    <source>
        <dbReference type="SAM" id="Phobius"/>
    </source>
</evidence>
<feature type="domain" description="Guanylate cyclase" evidence="3">
    <location>
        <begin position="12"/>
        <end position="120"/>
    </location>
</feature>
<evidence type="ECO:0000313" key="5">
    <source>
        <dbReference type="Proteomes" id="UP000051260"/>
    </source>
</evidence>
<dbReference type="PROSITE" id="PS50005">
    <property type="entry name" value="TPR"/>
    <property type="match status" value="1"/>
</dbReference>
<proteinExistence type="predicted"/>
<dbReference type="GO" id="GO:0006171">
    <property type="term" value="P:cAMP biosynthetic process"/>
    <property type="evidence" value="ECO:0007669"/>
    <property type="project" value="TreeGrafter"/>
</dbReference>
<keyword evidence="2" id="KW-1133">Transmembrane helix</keyword>
<keyword evidence="1" id="KW-0802">TPR repeat</keyword>
<evidence type="ECO:0000313" key="4">
    <source>
        <dbReference type="EMBL" id="CUK05703.1"/>
    </source>
</evidence>
<keyword evidence="4" id="KW-0449">Lipoprotein</keyword>
<dbReference type="InterPro" id="IPR050697">
    <property type="entry name" value="Adenylyl/Guanylyl_Cyclase_3/4"/>
</dbReference>
<dbReference type="Gene3D" id="3.40.50.10610">
    <property type="entry name" value="ABC-type transport auxiliary lipoprotein component"/>
    <property type="match status" value="1"/>
</dbReference>
<dbReference type="Gene3D" id="3.30.70.1230">
    <property type="entry name" value="Nucleotide cyclase"/>
    <property type="match status" value="1"/>
</dbReference>